<dbReference type="RefSeq" id="WP_252797608.1">
    <property type="nucleotide sequence ID" value="NZ_CP097118.1"/>
</dbReference>
<keyword evidence="4" id="KW-1185">Reference proteome</keyword>
<evidence type="ECO:0000313" key="3">
    <source>
        <dbReference type="EMBL" id="USS88322.1"/>
    </source>
</evidence>
<gene>
    <name evidence="3" type="ORF">M3M39_02260</name>
</gene>
<dbReference type="PROSITE" id="PS00383">
    <property type="entry name" value="TYR_PHOSPHATASE_1"/>
    <property type="match status" value="1"/>
</dbReference>
<reference evidence="3" key="1">
    <citation type="submission" date="2022-05" db="EMBL/GenBank/DDBJ databases">
        <authorList>
            <person name="Oliphant S.A."/>
            <person name="Watson-Haigh N.S."/>
            <person name="Sumby K.M."/>
            <person name="Gardner J.M."/>
            <person name="Jiranek V."/>
        </authorList>
    </citation>
    <scope>NUCLEOTIDE SEQUENCE</scope>
    <source>
        <strain evidence="3">KI11_C11</strain>
    </source>
</reference>
<dbReference type="Gene3D" id="3.90.190.10">
    <property type="entry name" value="Protein tyrosine phosphatase superfamily"/>
    <property type="match status" value="1"/>
</dbReference>
<dbReference type="PROSITE" id="PS50056">
    <property type="entry name" value="TYR_PHOSPHATASE_2"/>
    <property type="match status" value="1"/>
</dbReference>
<dbReference type="Pfam" id="PF13350">
    <property type="entry name" value="Y_phosphatase3"/>
    <property type="match status" value="1"/>
</dbReference>
<dbReference type="PANTHER" id="PTHR31126:SF1">
    <property type="entry name" value="TYROSINE SPECIFIC PROTEIN PHOSPHATASES DOMAIN-CONTAINING PROTEIN"/>
    <property type="match status" value="1"/>
</dbReference>
<dbReference type="InterPro" id="IPR029021">
    <property type="entry name" value="Prot-tyrosine_phosphatase-like"/>
</dbReference>
<feature type="domain" description="Tyrosine specific protein phosphatases" evidence="2">
    <location>
        <begin position="132"/>
        <end position="177"/>
    </location>
</feature>
<protein>
    <submittedName>
        <fullName evidence="3">Tyrosine-protein phosphatase</fullName>
    </submittedName>
</protein>
<dbReference type="InterPro" id="IPR026893">
    <property type="entry name" value="Tyr/Ser_Pase_IphP-type"/>
</dbReference>
<dbReference type="SUPFAM" id="SSF52799">
    <property type="entry name" value="(Phosphotyrosine protein) phosphatases II"/>
    <property type="match status" value="1"/>
</dbReference>
<evidence type="ECO:0000259" key="2">
    <source>
        <dbReference type="PROSITE" id="PS50056"/>
    </source>
</evidence>
<name>A0ABY5BV58_9LACO</name>
<comment type="similarity">
    <text evidence="1">Belongs to the protein-tyrosine phosphatase family.</text>
</comment>
<evidence type="ECO:0000256" key="1">
    <source>
        <dbReference type="ARBA" id="ARBA00009580"/>
    </source>
</evidence>
<organism evidence="3 4">
    <name type="scientific">Fructilactobacillus hinvesii</name>
    <dbReference type="NCBI Taxonomy" id="2940300"/>
    <lineage>
        <taxon>Bacteria</taxon>
        <taxon>Bacillati</taxon>
        <taxon>Bacillota</taxon>
        <taxon>Bacilli</taxon>
        <taxon>Lactobacillales</taxon>
        <taxon>Lactobacillaceae</taxon>
        <taxon>Fructilactobacillus</taxon>
    </lineage>
</organism>
<sequence>MKNERIINLNSTENLRELGGYQTTDGRTIKWHKLLRSGSLGMLNATDLAFLKSYGVRYDIDLRSGQERTDVPDALADDHIEYVFNPVFDEDRTDNSQDPEEFRQMLEENPTYGHDHMVAVYKRMVQNDGCHQAYHRFFQTLLNNGQEDGAILFHCTAGKDRTGMAAVFLLYALGVDLDTIKQDYILTNQVVKPLVDQKMDEARNRDFSETAINSLRALYTVNMDFLDAALTTINDQYGNLDHFLTDEIGMDSAKREQLRALYLEPQPN</sequence>
<dbReference type="PANTHER" id="PTHR31126">
    <property type="entry name" value="TYROSINE-PROTEIN PHOSPHATASE"/>
    <property type="match status" value="1"/>
</dbReference>
<accession>A0ABY5BV58</accession>
<dbReference type="Proteomes" id="UP001057025">
    <property type="component" value="Chromosome"/>
</dbReference>
<evidence type="ECO:0000313" key="4">
    <source>
        <dbReference type="Proteomes" id="UP001057025"/>
    </source>
</evidence>
<proteinExistence type="inferred from homology"/>
<dbReference type="EMBL" id="CP097118">
    <property type="protein sequence ID" value="USS88322.1"/>
    <property type="molecule type" value="Genomic_DNA"/>
</dbReference>
<dbReference type="InterPro" id="IPR000387">
    <property type="entry name" value="Tyr_Pase_dom"/>
</dbReference>
<dbReference type="InterPro" id="IPR016130">
    <property type="entry name" value="Tyr_Pase_AS"/>
</dbReference>